<evidence type="ECO:0000256" key="11">
    <source>
        <dbReference type="RuleBase" id="RU364040"/>
    </source>
</evidence>
<dbReference type="Proteomes" id="UP000740883">
    <property type="component" value="Unassembled WGS sequence"/>
</dbReference>
<evidence type="ECO:0000256" key="5">
    <source>
        <dbReference type="ARBA" id="ARBA00022801"/>
    </source>
</evidence>
<keyword evidence="6 9" id="KW-0862">Zinc</keyword>
<keyword evidence="3 11" id="KW-0645">Protease</keyword>
<evidence type="ECO:0000313" key="16">
    <source>
        <dbReference type="Proteomes" id="UP000740883"/>
    </source>
</evidence>
<evidence type="ECO:0000256" key="3">
    <source>
        <dbReference type="ARBA" id="ARBA00022670"/>
    </source>
</evidence>
<dbReference type="InterPro" id="IPR001930">
    <property type="entry name" value="Peptidase_M1"/>
</dbReference>
<keyword evidence="5 11" id="KW-0378">Hydrolase</keyword>
<feature type="binding site" evidence="9">
    <location>
        <position position="305"/>
    </location>
    <ligand>
        <name>Zn(2+)</name>
        <dbReference type="ChEBI" id="CHEBI:29105"/>
        <note>catalytic</note>
    </ligand>
</feature>
<dbReference type="InterPro" id="IPR027268">
    <property type="entry name" value="Peptidase_M4/M1_CTD_sf"/>
</dbReference>
<evidence type="ECO:0000259" key="14">
    <source>
        <dbReference type="Pfam" id="PF17900"/>
    </source>
</evidence>
<feature type="domain" description="ERAP1-like C-terminal" evidence="13">
    <location>
        <begin position="516"/>
        <end position="812"/>
    </location>
</feature>
<keyword evidence="4 9" id="KW-0479">Metal-binding</keyword>
<feature type="domain" description="Aminopeptidase N-like N-terminal" evidence="14">
    <location>
        <begin position="24"/>
        <end position="194"/>
    </location>
</feature>
<dbReference type="SUPFAM" id="SSF55486">
    <property type="entry name" value="Metalloproteases ('zincins'), catalytic domain"/>
    <property type="match status" value="1"/>
</dbReference>
<reference evidence="15 16" key="1">
    <citation type="journal article" date="2020" name="Genome Biol. Evol.">
        <title>Comparative genomics of strictly vertically transmitted, feminizing microsporidia endosymbionts of amphipod crustaceans.</title>
        <authorList>
            <person name="Cormier A."/>
            <person name="Chebbi M.A."/>
            <person name="Giraud I."/>
            <person name="Wattier R."/>
            <person name="Teixeira M."/>
            <person name="Gilbert C."/>
            <person name="Rigaud T."/>
            <person name="Cordaux R."/>
        </authorList>
    </citation>
    <scope>NUCLEOTIDE SEQUENCE [LARGE SCALE GENOMIC DNA]</scope>
    <source>
        <strain evidence="15 16">Ou3-Ou53</strain>
    </source>
</reference>
<evidence type="ECO:0000259" key="12">
    <source>
        <dbReference type="Pfam" id="PF01433"/>
    </source>
</evidence>
<organism evidence="15 16">
    <name type="scientific">Nosema granulosis</name>
    <dbReference type="NCBI Taxonomy" id="83296"/>
    <lineage>
        <taxon>Eukaryota</taxon>
        <taxon>Fungi</taxon>
        <taxon>Fungi incertae sedis</taxon>
        <taxon>Microsporidia</taxon>
        <taxon>Nosematidae</taxon>
        <taxon>Nosema</taxon>
    </lineage>
</organism>
<dbReference type="Pfam" id="PF01433">
    <property type="entry name" value="Peptidase_M1"/>
    <property type="match status" value="1"/>
</dbReference>
<dbReference type="GO" id="GO:0006508">
    <property type="term" value="P:proteolysis"/>
    <property type="evidence" value="ECO:0007669"/>
    <property type="project" value="UniProtKB-KW"/>
</dbReference>
<dbReference type="InterPro" id="IPR050344">
    <property type="entry name" value="Peptidase_M1_aminopeptidases"/>
</dbReference>
<gene>
    <name evidence="15" type="ORF">NGRA_1873</name>
</gene>
<proteinExistence type="inferred from homology"/>
<dbReference type="GO" id="GO:0005737">
    <property type="term" value="C:cytoplasm"/>
    <property type="evidence" value="ECO:0007669"/>
    <property type="project" value="TreeGrafter"/>
</dbReference>
<feature type="domain" description="Peptidase M1 membrane alanine aminopeptidase" evidence="12">
    <location>
        <begin position="229"/>
        <end position="433"/>
    </location>
</feature>
<dbReference type="InterPro" id="IPR024571">
    <property type="entry name" value="ERAP1-like_C_dom"/>
</dbReference>
<dbReference type="Gene3D" id="1.25.50.20">
    <property type="match status" value="1"/>
</dbReference>
<keyword evidence="7 11" id="KW-0482">Metalloprotease</keyword>
<evidence type="ECO:0000256" key="9">
    <source>
        <dbReference type="PIRSR" id="PIRSR634016-3"/>
    </source>
</evidence>
<evidence type="ECO:0000256" key="8">
    <source>
        <dbReference type="PIRSR" id="PIRSR634016-1"/>
    </source>
</evidence>
<dbReference type="GO" id="GO:0070006">
    <property type="term" value="F:metalloaminopeptidase activity"/>
    <property type="evidence" value="ECO:0007669"/>
    <property type="project" value="TreeGrafter"/>
</dbReference>
<protein>
    <recommendedName>
        <fullName evidence="11">Aminopeptidase</fullName>
        <ecNumber evidence="11">3.4.11.-</ecNumber>
    </recommendedName>
</protein>
<dbReference type="SUPFAM" id="SSF63737">
    <property type="entry name" value="Leukotriene A4 hydrolase N-terminal domain"/>
    <property type="match status" value="1"/>
</dbReference>
<evidence type="ECO:0000256" key="1">
    <source>
        <dbReference type="ARBA" id="ARBA00010136"/>
    </source>
</evidence>
<dbReference type="GO" id="GO:0043171">
    <property type="term" value="P:peptide catabolic process"/>
    <property type="evidence" value="ECO:0007669"/>
    <property type="project" value="TreeGrafter"/>
</dbReference>
<feature type="site" description="Transition state stabilizer" evidence="10">
    <location>
        <position position="390"/>
    </location>
</feature>
<dbReference type="InterPro" id="IPR034016">
    <property type="entry name" value="M1_APN-typ"/>
</dbReference>
<feature type="binding site" evidence="9">
    <location>
        <position position="324"/>
    </location>
    <ligand>
        <name>Zn(2+)</name>
        <dbReference type="ChEBI" id="CHEBI:29105"/>
        <note>catalytic</note>
    </ligand>
</feature>
<dbReference type="InterPro" id="IPR045357">
    <property type="entry name" value="Aminopeptidase_N-like_N"/>
</dbReference>
<dbReference type="PANTHER" id="PTHR11533">
    <property type="entry name" value="PROTEASE M1 ZINC METALLOPROTEASE"/>
    <property type="match status" value="1"/>
</dbReference>
<dbReference type="Gene3D" id="1.10.390.10">
    <property type="entry name" value="Neutral Protease Domain 2"/>
    <property type="match status" value="1"/>
</dbReference>
<dbReference type="OrthoDB" id="10031169at2759"/>
<evidence type="ECO:0000256" key="2">
    <source>
        <dbReference type="ARBA" id="ARBA00022438"/>
    </source>
</evidence>
<dbReference type="Pfam" id="PF17900">
    <property type="entry name" value="Peptidase_M1_N"/>
    <property type="match status" value="1"/>
</dbReference>
<dbReference type="Gene3D" id="2.60.40.1910">
    <property type="match status" value="1"/>
</dbReference>
<dbReference type="FunFam" id="1.10.390.10:FF:000006">
    <property type="entry name" value="Puromycin-sensitive aminopeptidase"/>
    <property type="match status" value="1"/>
</dbReference>
<dbReference type="CDD" id="cd09601">
    <property type="entry name" value="M1_APN-Q_like"/>
    <property type="match status" value="1"/>
</dbReference>
<dbReference type="PANTHER" id="PTHR11533:SF299">
    <property type="entry name" value="AMINOPEPTIDASE"/>
    <property type="match status" value="1"/>
</dbReference>
<keyword evidence="16" id="KW-1185">Reference proteome</keyword>
<dbReference type="Pfam" id="PF11838">
    <property type="entry name" value="ERAP1_C"/>
    <property type="match status" value="1"/>
</dbReference>
<evidence type="ECO:0000256" key="10">
    <source>
        <dbReference type="PIRSR" id="PIRSR634016-4"/>
    </source>
</evidence>
<dbReference type="GO" id="GO:0008270">
    <property type="term" value="F:zinc ion binding"/>
    <property type="evidence" value="ECO:0007669"/>
    <property type="project" value="UniProtKB-UniRule"/>
</dbReference>
<evidence type="ECO:0000313" key="15">
    <source>
        <dbReference type="EMBL" id="KAF9762643.1"/>
    </source>
</evidence>
<sequence>MLRIIFLIAQVLSRAIDRLEHDFVPTNYDLYFDLQDECFKGDVVIEFKANKDSKIVNLNANSLDIKRVSLETSSGKQEGRATVSEEVLTVSFDEQLEKDKVYKLSLSFSGKYSKNLDGIYKSKYLGKTIISTHFEPTTARKAFPCFDQPDLKATFSIRVKADENYPTVLSNSSKKDVQQGVHIFNKTIPMATYLVAFVVGDFDYIETKSKSNIPIRIYTDKTDKENARFALEVAREALDFFELYFDFKYQFPKLDMVPIPSFAMGAMENWGLVTFRRSSLLYDPKIDTTMSKFKVAETVCHELAHMWFGNLVTMAWWNDLWLNEGFATWASFMALHNISSKLVDLDVWMDFINENLEQGMTYDSLHSSHPIAVDVKKPSEISQIFDSISYSKGASILRMLEIQVGHQAFRKNIQKYLDEHKLKNSVSENLLQNTPSPVDNFKMLYTWIKQEGFPIIKVREDGDSLILEQTRFLAGKKNNGDKNWIIPLTVTFTDEDPRKYIMNSKIFTIPLISKNYKINYSNTGVYRVLYTKDAFERILRSPFSKKEKLNVINDMFSLAFGGYLDIKWVVETIRKNVKERNYEILKSLKFNISKLYEIYFDEPKTLAYLSSFLNEIFSPFFESFDFKNSGDKMSVKLKNSLILAAALKVKDSRMLNILKKSFEDYKKGKTDICPDYLQSMFNAIVDENLDWVIETYRSTNNPTLRIALAKALGNVRRLENLEKMFKNFKQIDRQDLAYFLRGLFLNYKFKKNIVDFFIDNFKDIKEYINNDSMLNSIFESVLCGIADDNLRKKVESFTSNLKIQGSDRSIRKINEINYNLTLFKNKNKNVF</sequence>
<feature type="binding site" evidence="9">
    <location>
        <position position="301"/>
    </location>
    <ligand>
        <name>Zn(2+)</name>
        <dbReference type="ChEBI" id="CHEBI:29105"/>
        <note>catalytic</note>
    </ligand>
</feature>
<dbReference type="InterPro" id="IPR014782">
    <property type="entry name" value="Peptidase_M1_dom"/>
</dbReference>
<comment type="caution">
    <text evidence="15">The sequence shown here is derived from an EMBL/GenBank/DDBJ whole genome shotgun (WGS) entry which is preliminary data.</text>
</comment>
<dbReference type="GO" id="GO:0016020">
    <property type="term" value="C:membrane"/>
    <property type="evidence" value="ECO:0007669"/>
    <property type="project" value="TreeGrafter"/>
</dbReference>
<dbReference type="Gene3D" id="2.60.40.1730">
    <property type="entry name" value="tricorn interacting facor f3 domain"/>
    <property type="match status" value="1"/>
</dbReference>
<dbReference type="InterPro" id="IPR042097">
    <property type="entry name" value="Aminopeptidase_N-like_N_sf"/>
</dbReference>
<evidence type="ECO:0000259" key="13">
    <source>
        <dbReference type="Pfam" id="PF11838"/>
    </source>
</evidence>
<dbReference type="GO" id="GO:0042277">
    <property type="term" value="F:peptide binding"/>
    <property type="evidence" value="ECO:0007669"/>
    <property type="project" value="TreeGrafter"/>
</dbReference>
<comment type="cofactor">
    <cofactor evidence="9 11">
        <name>Zn(2+)</name>
        <dbReference type="ChEBI" id="CHEBI:29105"/>
    </cofactor>
    <text evidence="9 11">Binds 1 zinc ion per subunit.</text>
</comment>
<comment type="similarity">
    <text evidence="1 11">Belongs to the peptidase M1 family.</text>
</comment>
<keyword evidence="2 11" id="KW-0031">Aminopeptidase</keyword>
<dbReference type="EC" id="3.4.11.-" evidence="11"/>
<accession>A0A9P6GXM0</accession>
<evidence type="ECO:0000256" key="4">
    <source>
        <dbReference type="ARBA" id="ARBA00022723"/>
    </source>
</evidence>
<dbReference type="EMBL" id="SBJO01000149">
    <property type="protein sequence ID" value="KAF9762643.1"/>
    <property type="molecule type" value="Genomic_DNA"/>
</dbReference>
<evidence type="ECO:0000256" key="7">
    <source>
        <dbReference type="ARBA" id="ARBA00023049"/>
    </source>
</evidence>
<evidence type="ECO:0000256" key="6">
    <source>
        <dbReference type="ARBA" id="ARBA00022833"/>
    </source>
</evidence>
<dbReference type="AlphaFoldDB" id="A0A9P6GXM0"/>
<dbReference type="GO" id="GO:0005615">
    <property type="term" value="C:extracellular space"/>
    <property type="evidence" value="ECO:0007669"/>
    <property type="project" value="TreeGrafter"/>
</dbReference>
<dbReference type="PRINTS" id="PR00756">
    <property type="entry name" value="ALADIPTASE"/>
</dbReference>
<name>A0A9P6GXM0_9MICR</name>
<feature type="active site" description="Proton acceptor" evidence="8">
    <location>
        <position position="302"/>
    </location>
</feature>